<dbReference type="PANTHER" id="PTHR23416:SF23">
    <property type="entry name" value="ACETYLTRANSFERASE C18B11.09C-RELATED"/>
    <property type="match status" value="1"/>
</dbReference>
<dbReference type="InterPro" id="IPR051159">
    <property type="entry name" value="Hexapeptide_acetyltransf"/>
</dbReference>
<dbReference type="SUPFAM" id="SSF51161">
    <property type="entry name" value="Trimeric LpxA-like enzymes"/>
    <property type="match status" value="1"/>
</dbReference>
<proteinExistence type="inferred from homology"/>
<evidence type="ECO:0000313" key="5">
    <source>
        <dbReference type="EMBL" id="GHE78165.1"/>
    </source>
</evidence>
<dbReference type="PANTHER" id="PTHR23416">
    <property type="entry name" value="SIALIC ACID SYNTHASE-RELATED"/>
    <property type="match status" value="1"/>
</dbReference>
<dbReference type="RefSeq" id="WP_308431319.1">
    <property type="nucleotide sequence ID" value="NZ_BNAU01000001.1"/>
</dbReference>
<gene>
    <name evidence="5" type="ORF">GCM10017786_04730</name>
</gene>
<dbReference type="InterPro" id="IPR001451">
    <property type="entry name" value="Hexapep"/>
</dbReference>
<dbReference type="Pfam" id="PF00132">
    <property type="entry name" value="Hexapep"/>
    <property type="match status" value="1"/>
</dbReference>
<dbReference type="Proteomes" id="UP000605897">
    <property type="component" value="Unassembled WGS sequence"/>
</dbReference>
<reference evidence="6" key="1">
    <citation type="journal article" date="2019" name="Int. J. Syst. Evol. Microbiol.">
        <title>The Global Catalogue of Microorganisms (GCM) 10K type strain sequencing project: providing services to taxonomists for standard genome sequencing and annotation.</title>
        <authorList>
            <consortium name="The Broad Institute Genomics Platform"/>
            <consortium name="The Broad Institute Genome Sequencing Center for Infectious Disease"/>
            <person name="Wu L."/>
            <person name="Ma J."/>
        </authorList>
    </citation>
    <scope>NUCLEOTIDE SEQUENCE [LARGE SCALE GENOMIC DNA]</scope>
    <source>
        <strain evidence="6">CGMCC 4.7677</strain>
    </source>
</reference>
<dbReference type="InterPro" id="IPR024688">
    <property type="entry name" value="Mac_dom"/>
</dbReference>
<evidence type="ECO:0000256" key="2">
    <source>
        <dbReference type="ARBA" id="ARBA00022679"/>
    </source>
</evidence>
<keyword evidence="3" id="KW-0677">Repeat</keyword>
<protein>
    <submittedName>
        <fullName evidence="5">Maltose O-acetyltransferase</fullName>
    </submittedName>
</protein>
<comment type="caution">
    <text evidence="5">The sequence shown here is derived from an EMBL/GenBank/DDBJ whole genome shotgun (WGS) entry which is preliminary data.</text>
</comment>
<feature type="domain" description="Maltose/galactoside acetyltransferase" evidence="4">
    <location>
        <begin position="5"/>
        <end position="53"/>
    </location>
</feature>
<dbReference type="Gene3D" id="2.160.10.10">
    <property type="entry name" value="Hexapeptide repeat proteins"/>
    <property type="match status" value="1"/>
</dbReference>
<evidence type="ECO:0000256" key="3">
    <source>
        <dbReference type="ARBA" id="ARBA00022737"/>
    </source>
</evidence>
<dbReference type="Pfam" id="PF12464">
    <property type="entry name" value="Mac"/>
    <property type="match status" value="1"/>
</dbReference>
<evidence type="ECO:0000259" key="4">
    <source>
        <dbReference type="SMART" id="SM01266"/>
    </source>
</evidence>
<dbReference type="EMBL" id="BNAU01000001">
    <property type="protein sequence ID" value="GHE78165.1"/>
    <property type="molecule type" value="Genomic_DNA"/>
</dbReference>
<sequence>MGDQRDRMLAGEPYRADDPELQAGLRRAAGLQRRFNASGDPAVLRELLGSVGEDVEVRPPLYVDYGSHITIGPRTFLNYGVVLLDVAPITIGADVQIGPGVQLLTPTHPLDPELRRAKWEAGKPVTVQDNVWLGGGVIVCPGVTIGADTVVGAGAVVTRDLPAGVVAVGNPARVVKTL</sequence>
<evidence type="ECO:0000313" key="6">
    <source>
        <dbReference type="Proteomes" id="UP000605897"/>
    </source>
</evidence>
<dbReference type="InterPro" id="IPR018357">
    <property type="entry name" value="Hexapep_transf_CS"/>
</dbReference>
<dbReference type="CDD" id="cd03357">
    <property type="entry name" value="LbH_MAT_GAT"/>
    <property type="match status" value="1"/>
</dbReference>
<dbReference type="SMART" id="SM01266">
    <property type="entry name" value="Mac"/>
    <property type="match status" value="1"/>
</dbReference>
<dbReference type="InterPro" id="IPR011004">
    <property type="entry name" value="Trimer_LpxA-like_sf"/>
</dbReference>
<name>A0ABQ3IGQ5_9PSEU</name>
<organism evidence="5 6">
    <name type="scientific">Amycolatopsis deserti</name>
    <dbReference type="NCBI Taxonomy" id="185696"/>
    <lineage>
        <taxon>Bacteria</taxon>
        <taxon>Bacillati</taxon>
        <taxon>Actinomycetota</taxon>
        <taxon>Actinomycetes</taxon>
        <taxon>Pseudonocardiales</taxon>
        <taxon>Pseudonocardiaceae</taxon>
        <taxon>Amycolatopsis</taxon>
    </lineage>
</organism>
<keyword evidence="6" id="KW-1185">Reference proteome</keyword>
<keyword evidence="2" id="KW-0808">Transferase</keyword>
<dbReference type="PROSITE" id="PS00101">
    <property type="entry name" value="HEXAPEP_TRANSFERASES"/>
    <property type="match status" value="1"/>
</dbReference>
<comment type="similarity">
    <text evidence="1">Belongs to the transferase hexapeptide repeat family.</text>
</comment>
<accession>A0ABQ3IGQ5</accession>
<evidence type="ECO:0000256" key="1">
    <source>
        <dbReference type="ARBA" id="ARBA00007274"/>
    </source>
</evidence>